<dbReference type="Pfam" id="PF02909">
    <property type="entry name" value="TetR_C_1"/>
    <property type="match status" value="1"/>
</dbReference>
<reference evidence="8 9" key="1">
    <citation type="submission" date="2019-10" db="EMBL/GenBank/DDBJ databases">
        <title>Whole genome shotgun sequence of Acrocarpospora macrocephala NBRC 16266.</title>
        <authorList>
            <person name="Ichikawa N."/>
            <person name="Kimura A."/>
            <person name="Kitahashi Y."/>
            <person name="Komaki H."/>
            <person name="Oguchi A."/>
        </authorList>
    </citation>
    <scope>NUCLEOTIDE SEQUENCE [LARGE SCALE GENOMIC DNA]</scope>
    <source>
        <strain evidence="8 9">NBRC 16266</strain>
    </source>
</reference>
<dbReference type="Gene3D" id="1.10.357.10">
    <property type="entry name" value="Tetracycline Repressor, domain 2"/>
    <property type="match status" value="1"/>
</dbReference>
<feature type="DNA-binding region" description="H-T-H motif" evidence="5">
    <location>
        <begin position="45"/>
        <end position="64"/>
    </location>
</feature>
<dbReference type="EMBL" id="BLAE01000031">
    <property type="protein sequence ID" value="GES11607.1"/>
    <property type="molecule type" value="Genomic_DNA"/>
</dbReference>
<keyword evidence="9" id="KW-1185">Reference proteome</keyword>
<dbReference type="PRINTS" id="PR00455">
    <property type="entry name" value="HTHTETR"/>
</dbReference>
<keyword evidence="2" id="KW-0805">Transcription regulation</keyword>
<keyword evidence="1" id="KW-0678">Repressor</keyword>
<keyword evidence="4" id="KW-0804">Transcription</keyword>
<dbReference type="Gene3D" id="1.10.10.60">
    <property type="entry name" value="Homeodomain-like"/>
    <property type="match status" value="1"/>
</dbReference>
<dbReference type="Pfam" id="PF00440">
    <property type="entry name" value="TetR_N"/>
    <property type="match status" value="1"/>
</dbReference>
<evidence type="ECO:0000256" key="6">
    <source>
        <dbReference type="SAM" id="MobiDB-lite"/>
    </source>
</evidence>
<organism evidence="8 9">
    <name type="scientific">Acrocarpospora macrocephala</name>
    <dbReference type="NCBI Taxonomy" id="150177"/>
    <lineage>
        <taxon>Bacteria</taxon>
        <taxon>Bacillati</taxon>
        <taxon>Actinomycetota</taxon>
        <taxon>Actinomycetes</taxon>
        <taxon>Streptosporangiales</taxon>
        <taxon>Streptosporangiaceae</taxon>
        <taxon>Acrocarpospora</taxon>
    </lineage>
</organism>
<evidence type="ECO:0000313" key="8">
    <source>
        <dbReference type="EMBL" id="GES11607.1"/>
    </source>
</evidence>
<dbReference type="PANTHER" id="PTHR30055">
    <property type="entry name" value="HTH-TYPE TRANSCRIPTIONAL REGULATOR RUTR"/>
    <property type="match status" value="1"/>
</dbReference>
<evidence type="ECO:0000256" key="1">
    <source>
        <dbReference type="ARBA" id="ARBA00022491"/>
    </source>
</evidence>
<evidence type="ECO:0000259" key="7">
    <source>
        <dbReference type="PROSITE" id="PS50977"/>
    </source>
</evidence>
<name>A0A5M3WQG6_9ACTN</name>
<dbReference type="PROSITE" id="PS01081">
    <property type="entry name" value="HTH_TETR_1"/>
    <property type="match status" value="1"/>
</dbReference>
<dbReference type="InterPro" id="IPR036271">
    <property type="entry name" value="Tet_transcr_reg_TetR-rel_C_sf"/>
</dbReference>
<evidence type="ECO:0000256" key="2">
    <source>
        <dbReference type="ARBA" id="ARBA00023015"/>
    </source>
</evidence>
<dbReference type="AlphaFoldDB" id="A0A5M3WQG6"/>
<dbReference type="InterPro" id="IPR001647">
    <property type="entry name" value="HTH_TetR"/>
</dbReference>
<dbReference type="GO" id="GO:0003700">
    <property type="term" value="F:DNA-binding transcription factor activity"/>
    <property type="evidence" value="ECO:0007669"/>
    <property type="project" value="TreeGrafter"/>
</dbReference>
<gene>
    <name evidence="8" type="ORF">Amac_052040</name>
</gene>
<dbReference type="SUPFAM" id="SSF48498">
    <property type="entry name" value="Tetracyclin repressor-like, C-terminal domain"/>
    <property type="match status" value="1"/>
</dbReference>
<feature type="domain" description="HTH tetR-type" evidence="7">
    <location>
        <begin position="22"/>
        <end position="82"/>
    </location>
</feature>
<dbReference type="InterPro" id="IPR009057">
    <property type="entry name" value="Homeodomain-like_sf"/>
</dbReference>
<dbReference type="InterPro" id="IPR003012">
    <property type="entry name" value="Tet_transcr_reg_TetR"/>
</dbReference>
<feature type="region of interest" description="Disordered" evidence="6">
    <location>
        <begin position="238"/>
        <end position="260"/>
    </location>
</feature>
<dbReference type="InterPro" id="IPR023772">
    <property type="entry name" value="DNA-bd_HTH_TetR-type_CS"/>
</dbReference>
<dbReference type="GO" id="GO:0046677">
    <property type="term" value="P:response to antibiotic"/>
    <property type="evidence" value="ECO:0007669"/>
    <property type="project" value="InterPro"/>
</dbReference>
<dbReference type="PROSITE" id="PS50977">
    <property type="entry name" value="HTH_TETR_2"/>
    <property type="match status" value="1"/>
</dbReference>
<dbReference type="InterPro" id="IPR004111">
    <property type="entry name" value="Repressor_TetR_C"/>
</dbReference>
<feature type="compositionally biased region" description="Polar residues" evidence="6">
    <location>
        <begin position="247"/>
        <end position="260"/>
    </location>
</feature>
<keyword evidence="3 5" id="KW-0238">DNA-binding</keyword>
<dbReference type="PRINTS" id="PR00400">
    <property type="entry name" value="TETREPRESSOR"/>
</dbReference>
<comment type="caution">
    <text evidence="8">The sequence shown here is derived from an EMBL/GenBank/DDBJ whole genome shotgun (WGS) entry which is preliminary data.</text>
</comment>
<evidence type="ECO:0000256" key="4">
    <source>
        <dbReference type="ARBA" id="ARBA00023163"/>
    </source>
</evidence>
<dbReference type="PANTHER" id="PTHR30055:SF151">
    <property type="entry name" value="TRANSCRIPTIONAL REGULATORY PROTEIN"/>
    <property type="match status" value="1"/>
</dbReference>
<dbReference type="GO" id="GO:0045892">
    <property type="term" value="P:negative regulation of DNA-templated transcription"/>
    <property type="evidence" value="ECO:0007669"/>
    <property type="project" value="InterPro"/>
</dbReference>
<dbReference type="InterPro" id="IPR050109">
    <property type="entry name" value="HTH-type_TetR-like_transc_reg"/>
</dbReference>
<dbReference type="Proteomes" id="UP000331127">
    <property type="component" value="Unassembled WGS sequence"/>
</dbReference>
<dbReference type="SUPFAM" id="SSF46689">
    <property type="entry name" value="Homeodomain-like"/>
    <property type="match status" value="1"/>
</dbReference>
<proteinExistence type="predicted"/>
<sequence length="260" mass="28475">MVTPKKFTSVWMREPRGQRERGLTRDQIVKAAMELLDAEGLDALSMRKLGAKLGSGATSVYWHVANKDELLELAMDGAYADVVLHPGRSWRETASDFSYGLRGAILHHLWLASLIGVVPSLGPQALRCSAMLVDAFDRGGFRGMDVDFAVAAVLSYTLGATLPEASWRSAAIRTDCTEQEQVEALGPVIDRVAAEHPALHERYQSYHARDYDPKLARKIGFDYGLVAMLDGLAERLRQAGSREAQASPASATESTTDQRT</sequence>
<accession>A0A5M3WQG6</accession>
<protein>
    <submittedName>
        <fullName evidence="8">TetR family transcriptional regulator</fullName>
    </submittedName>
</protein>
<dbReference type="GO" id="GO:0000976">
    <property type="term" value="F:transcription cis-regulatory region binding"/>
    <property type="evidence" value="ECO:0007669"/>
    <property type="project" value="TreeGrafter"/>
</dbReference>
<evidence type="ECO:0000256" key="3">
    <source>
        <dbReference type="ARBA" id="ARBA00023125"/>
    </source>
</evidence>
<evidence type="ECO:0000313" key="9">
    <source>
        <dbReference type="Proteomes" id="UP000331127"/>
    </source>
</evidence>
<evidence type="ECO:0000256" key="5">
    <source>
        <dbReference type="PROSITE-ProRule" id="PRU00335"/>
    </source>
</evidence>